<dbReference type="AlphaFoldDB" id="A0A1F4UR15"/>
<keyword evidence="1" id="KW-0812">Transmembrane</keyword>
<dbReference type="EMBL" id="MEVA01000012">
    <property type="protein sequence ID" value="OGC47356.1"/>
    <property type="molecule type" value="Genomic_DNA"/>
</dbReference>
<accession>A0A1F4UR15</accession>
<feature type="transmembrane region" description="Helical" evidence="1">
    <location>
        <begin position="35"/>
        <end position="52"/>
    </location>
</feature>
<gene>
    <name evidence="2" type="ORF">A2886_01890</name>
</gene>
<feature type="transmembrane region" description="Helical" evidence="1">
    <location>
        <begin position="182"/>
        <end position="203"/>
    </location>
</feature>
<dbReference type="STRING" id="1802617.A2886_01890"/>
<dbReference type="InterPro" id="IPR009574">
    <property type="entry name" value="DUF1189"/>
</dbReference>
<comment type="caution">
    <text evidence="2">The sequence shown here is derived from an EMBL/GenBank/DDBJ whole genome shotgun (WGS) entry which is preliminary data.</text>
</comment>
<organism evidence="2 3">
    <name type="scientific">candidate division WWE3 bacterium RIFCSPHIGHO2_01_FULL_42_13</name>
    <dbReference type="NCBI Taxonomy" id="1802617"/>
    <lineage>
        <taxon>Bacteria</taxon>
        <taxon>Katanobacteria</taxon>
    </lineage>
</organism>
<sequence>MKKLKAAIYVFINSLTSPKYYQHIVETRFSFSLKYFAVLALIASLITFSSTVKPITRDLSEGIGALETTVLSAYPKDLIITLKSGELSINQPEPYIFVMPKDFAAEPEDAEPVAKTPSNFLVFDSNGTLNDLEKYDTLILVNKTNILVQSNNKVEVYPLKDYPDGELTAETLRSLATEIRPFLKAIPYIVLGFALLGTVLYYFGFRLAYLLIVSLLLMAFGALRGLKLSFSKYYQVGLHAITLPLIVEVLSDAFQYPINYPYWFLMLNVLVGVIGIFYIKNGAAKSNVDANTKP</sequence>
<dbReference type="Pfam" id="PF06691">
    <property type="entry name" value="DUF1189"/>
    <property type="match status" value="1"/>
</dbReference>
<proteinExistence type="predicted"/>
<evidence type="ECO:0000256" key="1">
    <source>
        <dbReference type="SAM" id="Phobius"/>
    </source>
</evidence>
<feature type="transmembrane region" description="Helical" evidence="1">
    <location>
        <begin position="260"/>
        <end position="279"/>
    </location>
</feature>
<protein>
    <recommendedName>
        <fullName evidence="4">DUF1189 domain-containing protein</fullName>
    </recommendedName>
</protein>
<evidence type="ECO:0000313" key="2">
    <source>
        <dbReference type="EMBL" id="OGC47356.1"/>
    </source>
</evidence>
<reference evidence="2 3" key="1">
    <citation type="journal article" date="2016" name="Nat. Commun.">
        <title>Thousands of microbial genomes shed light on interconnected biogeochemical processes in an aquifer system.</title>
        <authorList>
            <person name="Anantharaman K."/>
            <person name="Brown C.T."/>
            <person name="Hug L.A."/>
            <person name="Sharon I."/>
            <person name="Castelle C.J."/>
            <person name="Probst A.J."/>
            <person name="Thomas B.C."/>
            <person name="Singh A."/>
            <person name="Wilkins M.J."/>
            <person name="Karaoz U."/>
            <person name="Brodie E.L."/>
            <person name="Williams K.H."/>
            <person name="Hubbard S.S."/>
            <person name="Banfield J.F."/>
        </authorList>
    </citation>
    <scope>NUCLEOTIDE SEQUENCE [LARGE SCALE GENOMIC DNA]</scope>
</reference>
<keyword evidence="1" id="KW-1133">Transmembrane helix</keyword>
<evidence type="ECO:0000313" key="3">
    <source>
        <dbReference type="Proteomes" id="UP000176608"/>
    </source>
</evidence>
<evidence type="ECO:0008006" key="4">
    <source>
        <dbReference type="Google" id="ProtNLM"/>
    </source>
</evidence>
<keyword evidence="1" id="KW-0472">Membrane</keyword>
<feature type="transmembrane region" description="Helical" evidence="1">
    <location>
        <begin position="209"/>
        <end position="226"/>
    </location>
</feature>
<dbReference type="Proteomes" id="UP000176608">
    <property type="component" value="Unassembled WGS sequence"/>
</dbReference>
<name>A0A1F4UR15_UNCKA</name>